<sequence>MNKTVKIAVALIIVIALGMIGFAYLNQEEWTTNSNCANCELAESGKPQRLIGTIKAETENKMLFTQLESGKTYYLIPCDVQCDNHLNQWFKQIGFTDVATKQPLYFDIEGKLDTIKQEFLLSSVLLLNEDEVTIKQKYIEPEKAKNQTLIALKKKYNSISEATFPLNEASVSEFRIAIYNHFSETERKQSTPIKEVTWEVNETTLLTIWFIQKENEWRPIEQYQWQKGTEC</sequence>
<dbReference type="STRING" id="112234.SAMN05421768_10663"/>
<evidence type="ECO:0000313" key="2">
    <source>
        <dbReference type="EMBL" id="AZA98509.1"/>
    </source>
</evidence>
<reference evidence="2 5" key="2">
    <citation type="submission" date="2018-11" db="EMBL/GenBank/DDBJ databases">
        <title>Proposal to divide the Flavobacteriaceae and reorganize its genera based on Amino Acid Identity values calculated from whole genome sequences.</title>
        <authorList>
            <person name="Nicholson A.C."/>
            <person name="Gulvik C.A."/>
            <person name="Whitney A.M."/>
            <person name="Humrighouse B.W."/>
            <person name="Bell M."/>
            <person name="Holmes B."/>
            <person name="Steigerwalt A.G."/>
            <person name="Villarma A."/>
            <person name="Sheth M."/>
            <person name="Batra D."/>
            <person name="Pryor J."/>
            <person name="Bernardet J.-F."/>
            <person name="Hugo C."/>
            <person name="Kampfer P."/>
            <person name="Newman J."/>
            <person name="McQuiston J.R."/>
        </authorList>
    </citation>
    <scope>NUCLEOTIDE SEQUENCE [LARGE SCALE GENOMIC DNA]</scope>
    <source>
        <strain evidence="2 5">DSM 16927</strain>
    </source>
</reference>
<dbReference type="Proteomes" id="UP000186106">
    <property type="component" value="Unassembled WGS sequence"/>
</dbReference>
<accession>A0A1N7IMA7</accession>
<organism evidence="3 4">
    <name type="scientific">Chryseobacterium joostei</name>
    <dbReference type="NCBI Taxonomy" id="112234"/>
    <lineage>
        <taxon>Bacteria</taxon>
        <taxon>Pseudomonadati</taxon>
        <taxon>Bacteroidota</taxon>
        <taxon>Flavobacteriia</taxon>
        <taxon>Flavobacteriales</taxon>
        <taxon>Weeksellaceae</taxon>
        <taxon>Chryseobacterium group</taxon>
        <taxon>Chryseobacterium</taxon>
    </lineage>
</organism>
<dbReference type="EMBL" id="CP033926">
    <property type="protein sequence ID" value="AZA98509.1"/>
    <property type="molecule type" value="Genomic_DNA"/>
</dbReference>
<dbReference type="EMBL" id="FTNZ01000006">
    <property type="protein sequence ID" value="SIS38126.1"/>
    <property type="molecule type" value="Genomic_DNA"/>
</dbReference>
<evidence type="ECO:0000256" key="1">
    <source>
        <dbReference type="SAM" id="Phobius"/>
    </source>
</evidence>
<feature type="transmembrane region" description="Helical" evidence="1">
    <location>
        <begin position="7"/>
        <end position="25"/>
    </location>
</feature>
<dbReference type="Proteomes" id="UP000279541">
    <property type="component" value="Chromosome"/>
</dbReference>
<keyword evidence="1" id="KW-0812">Transmembrane</keyword>
<dbReference type="AlphaFoldDB" id="A0A1N7IMA7"/>
<proteinExistence type="predicted"/>
<gene>
    <name evidence="2" type="ORF">EG359_02315</name>
    <name evidence="3" type="ORF">SAMN05421768_10663</name>
</gene>
<dbReference type="KEGG" id="cjt:EG359_02315"/>
<evidence type="ECO:0000313" key="4">
    <source>
        <dbReference type="Proteomes" id="UP000186106"/>
    </source>
</evidence>
<keyword evidence="1" id="KW-0472">Membrane</keyword>
<evidence type="ECO:0000313" key="3">
    <source>
        <dbReference type="EMBL" id="SIS38126.1"/>
    </source>
</evidence>
<protein>
    <submittedName>
        <fullName evidence="3">Uncharacterized protein</fullName>
    </submittedName>
</protein>
<dbReference type="OrthoDB" id="1453808at2"/>
<reference evidence="3 4" key="1">
    <citation type="submission" date="2017-01" db="EMBL/GenBank/DDBJ databases">
        <authorList>
            <person name="Mah S.A."/>
            <person name="Swanson W.J."/>
            <person name="Moy G.W."/>
            <person name="Vacquier V.D."/>
        </authorList>
    </citation>
    <scope>NUCLEOTIDE SEQUENCE [LARGE SCALE GENOMIC DNA]</scope>
    <source>
        <strain evidence="3 4">DSM 16927</strain>
    </source>
</reference>
<keyword evidence="5" id="KW-1185">Reference proteome</keyword>
<keyword evidence="1" id="KW-1133">Transmembrane helix</keyword>
<dbReference type="RefSeq" id="WP_076355403.1">
    <property type="nucleotide sequence ID" value="NZ_CP033926.1"/>
</dbReference>
<evidence type="ECO:0000313" key="5">
    <source>
        <dbReference type="Proteomes" id="UP000279541"/>
    </source>
</evidence>
<name>A0A1N7IMA7_9FLAO</name>